<protein>
    <submittedName>
        <fullName evidence="2">Uncharacterized protein</fullName>
    </submittedName>
</protein>
<proteinExistence type="predicted"/>
<feature type="region of interest" description="Disordered" evidence="1">
    <location>
        <begin position="45"/>
        <end position="139"/>
    </location>
</feature>
<name>A0A834CBG8_ORYME</name>
<sequence length="250" mass="28523">MHTDMQTCTFPWKHTCTHSSSVLSARLSFFPSPLSPRLLFQASAKERGRASEAGEGGRARQRHTDAQRERGGGGVLEFKCRKEEQKGGQERRRRRTKLPVCTPPAAPHVWREETSRRNGAPIPEPRKKCPPPSAEDRPRIGLHATKRPAFPVNSFSLLLQDLSVRVFHTDLDCTGKNATDRILRPDRQIRSSEPILTPKRKLRVEERQQRWMNGGLRRSGERGLQENRLSPEKQEGKRRAMEENVCRGTP</sequence>
<feature type="compositionally biased region" description="Basic and acidic residues" evidence="1">
    <location>
        <begin position="218"/>
        <end position="250"/>
    </location>
</feature>
<dbReference type="EMBL" id="WKFB01000424">
    <property type="protein sequence ID" value="KAF6723506.1"/>
    <property type="molecule type" value="Genomic_DNA"/>
</dbReference>
<reference evidence="2" key="1">
    <citation type="journal article" name="BMC Genomics">
        <title>Long-read sequencing and de novo genome assembly of marine medaka (Oryzias melastigma).</title>
        <authorList>
            <person name="Liang P."/>
            <person name="Saqib H.S.A."/>
            <person name="Ni X."/>
            <person name="Shen Y."/>
        </authorList>
    </citation>
    <scope>NUCLEOTIDE SEQUENCE</scope>
    <source>
        <strain evidence="2">Bigg-433</strain>
    </source>
</reference>
<feature type="region of interest" description="Disordered" evidence="1">
    <location>
        <begin position="206"/>
        <end position="250"/>
    </location>
</feature>
<feature type="compositionally biased region" description="Basic and acidic residues" evidence="1">
    <location>
        <begin position="78"/>
        <end position="90"/>
    </location>
</feature>
<feature type="compositionally biased region" description="Basic and acidic residues" evidence="1">
    <location>
        <begin position="45"/>
        <end position="71"/>
    </location>
</feature>
<evidence type="ECO:0000313" key="2">
    <source>
        <dbReference type="EMBL" id="KAF6723506.1"/>
    </source>
</evidence>
<evidence type="ECO:0000313" key="3">
    <source>
        <dbReference type="Proteomes" id="UP000646548"/>
    </source>
</evidence>
<gene>
    <name evidence="2" type="ORF">FQA47_005188</name>
</gene>
<comment type="caution">
    <text evidence="2">The sequence shown here is derived from an EMBL/GenBank/DDBJ whole genome shotgun (WGS) entry which is preliminary data.</text>
</comment>
<evidence type="ECO:0000256" key="1">
    <source>
        <dbReference type="SAM" id="MobiDB-lite"/>
    </source>
</evidence>
<accession>A0A834CBG8</accession>
<organism evidence="2 3">
    <name type="scientific">Oryzias melastigma</name>
    <name type="common">Marine medaka</name>
    <dbReference type="NCBI Taxonomy" id="30732"/>
    <lineage>
        <taxon>Eukaryota</taxon>
        <taxon>Metazoa</taxon>
        <taxon>Chordata</taxon>
        <taxon>Craniata</taxon>
        <taxon>Vertebrata</taxon>
        <taxon>Euteleostomi</taxon>
        <taxon>Actinopterygii</taxon>
        <taxon>Neopterygii</taxon>
        <taxon>Teleostei</taxon>
        <taxon>Neoteleostei</taxon>
        <taxon>Acanthomorphata</taxon>
        <taxon>Ovalentaria</taxon>
        <taxon>Atherinomorphae</taxon>
        <taxon>Beloniformes</taxon>
        <taxon>Adrianichthyidae</taxon>
        <taxon>Oryziinae</taxon>
        <taxon>Oryzias</taxon>
    </lineage>
</organism>
<dbReference type="AlphaFoldDB" id="A0A834CBG8"/>
<dbReference type="Proteomes" id="UP000646548">
    <property type="component" value="Unassembled WGS sequence"/>
</dbReference>